<dbReference type="SUPFAM" id="SSF46458">
    <property type="entry name" value="Globin-like"/>
    <property type="match status" value="1"/>
</dbReference>
<evidence type="ECO:0000256" key="3">
    <source>
        <dbReference type="ARBA" id="ARBA00022723"/>
    </source>
</evidence>
<keyword evidence="3 5" id="KW-0479">Metal-binding</keyword>
<feature type="chain" id="PRO_5031056130" evidence="6">
    <location>
        <begin position="23"/>
        <end position="160"/>
    </location>
</feature>
<keyword evidence="2 5" id="KW-0349">Heme</keyword>
<evidence type="ECO:0000313" key="8">
    <source>
        <dbReference type="Proteomes" id="UP000545507"/>
    </source>
</evidence>
<evidence type="ECO:0000256" key="2">
    <source>
        <dbReference type="ARBA" id="ARBA00022617"/>
    </source>
</evidence>
<sequence>MKHLITATALTLLALGSGHTLAQSMVALQKATPASAYPVAPAPGLYQAFGEQAGIRALMDDFVIRLKADARIGEQFKDTKLDNLSKQLTDQVCQLAGGPCVYKGPDMKEAHAEMDVTRSHFNALVEVLQVSMDARGIPFTRQNQLLALLAPMHRDVVNTR</sequence>
<dbReference type="Pfam" id="PF01152">
    <property type="entry name" value="Bac_globin"/>
    <property type="match status" value="1"/>
</dbReference>
<keyword evidence="6" id="KW-0732">Signal</keyword>
<evidence type="ECO:0000256" key="5">
    <source>
        <dbReference type="PIRSR" id="PIRSR601486-1"/>
    </source>
</evidence>
<gene>
    <name evidence="7" type="ORF">F3K02_03970</name>
</gene>
<keyword evidence="8" id="KW-1185">Reference proteome</keyword>
<accession>A0A7Y8KWD6</accession>
<keyword evidence="4 5" id="KW-0408">Iron</keyword>
<feature type="signal peptide" evidence="6">
    <location>
        <begin position="1"/>
        <end position="22"/>
    </location>
</feature>
<dbReference type="InterPro" id="IPR012292">
    <property type="entry name" value="Globin/Proto"/>
</dbReference>
<dbReference type="GO" id="GO:0019825">
    <property type="term" value="F:oxygen binding"/>
    <property type="evidence" value="ECO:0007669"/>
    <property type="project" value="InterPro"/>
</dbReference>
<dbReference type="Proteomes" id="UP000545507">
    <property type="component" value="Unassembled WGS sequence"/>
</dbReference>
<evidence type="ECO:0000256" key="6">
    <source>
        <dbReference type="SAM" id="SignalP"/>
    </source>
</evidence>
<dbReference type="GO" id="GO:0020037">
    <property type="term" value="F:heme binding"/>
    <property type="evidence" value="ECO:0007669"/>
    <property type="project" value="InterPro"/>
</dbReference>
<dbReference type="AlphaFoldDB" id="A0A7Y8KWD6"/>
<dbReference type="InterPro" id="IPR001486">
    <property type="entry name" value="Hemoglobin_trunc"/>
</dbReference>
<evidence type="ECO:0000313" key="7">
    <source>
        <dbReference type="EMBL" id="NWF44412.1"/>
    </source>
</evidence>
<protein>
    <submittedName>
        <fullName evidence="7">Group 1 truncated hemoglobin</fullName>
    </submittedName>
</protein>
<proteinExistence type="predicted"/>
<dbReference type="CDD" id="cd00454">
    <property type="entry name" value="TrHb1_N"/>
    <property type="match status" value="1"/>
</dbReference>
<dbReference type="GO" id="GO:0046872">
    <property type="term" value="F:metal ion binding"/>
    <property type="evidence" value="ECO:0007669"/>
    <property type="project" value="UniProtKB-KW"/>
</dbReference>
<evidence type="ECO:0000256" key="4">
    <source>
        <dbReference type="ARBA" id="ARBA00023004"/>
    </source>
</evidence>
<comment type="caution">
    <text evidence="7">The sequence shown here is derived from an EMBL/GenBank/DDBJ whole genome shotgun (WGS) entry which is preliminary data.</text>
</comment>
<feature type="binding site" description="distal binding residue" evidence="5">
    <location>
        <position position="111"/>
    </location>
    <ligand>
        <name>heme</name>
        <dbReference type="ChEBI" id="CHEBI:30413"/>
    </ligand>
    <ligandPart>
        <name>Fe</name>
        <dbReference type="ChEBI" id="CHEBI:18248"/>
    </ligandPart>
</feature>
<dbReference type="RefSeq" id="WP_177133567.1">
    <property type="nucleotide sequence ID" value="NZ_VYGV01000005.1"/>
</dbReference>
<name>A0A7Y8KWD6_9BURK</name>
<evidence type="ECO:0000256" key="1">
    <source>
        <dbReference type="ARBA" id="ARBA00022448"/>
    </source>
</evidence>
<dbReference type="InterPro" id="IPR009050">
    <property type="entry name" value="Globin-like_sf"/>
</dbReference>
<dbReference type="EMBL" id="VYGV01000005">
    <property type="protein sequence ID" value="NWF44412.1"/>
    <property type="molecule type" value="Genomic_DNA"/>
</dbReference>
<organism evidence="7 8">
    <name type="scientific">Hydrogenophaga aromaticivorans</name>
    <dbReference type="NCBI Taxonomy" id="2610898"/>
    <lineage>
        <taxon>Bacteria</taxon>
        <taxon>Pseudomonadati</taxon>
        <taxon>Pseudomonadota</taxon>
        <taxon>Betaproteobacteria</taxon>
        <taxon>Burkholderiales</taxon>
        <taxon>Comamonadaceae</taxon>
        <taxon>Hydrogenophaga</taxon>
    </lineage>
</organism>
<dbReference type="Gene3D" id="1.10.490.10">
    <property type="entry name" value="Globins"/>
    <property type="match status" value="1"/>
</dbReference>
<keyword evidence="1" id="KW-0813">Transport</keyword>
<reference evidence="7 8" key="1">
    <citation type="submission" date="2019-09" db="EMBL/GenBank/DDBJ databases">
        <title>Hydrogenophaga aromatica sp. nov., isolated from a para-xylene-degrading enrichment culture.</title>
        <authorList>
            <person name="Tancsics A."/>
            <person name="Banerjee S."/>
        </authorList>
    </citation>
    <scope>NUCLEOTIDE SEQUENCE [LARGE SCALE GENOMIC DNA]</scope>
    <source>
        <strain evidence="7 8">D2P1</strain>
    </source>
</reference>